<dbReference type="Proteomes" id="UP000314294">
    <property type="component" value="Unassembled WGS sequence"/>
</dbReference>
<name>A0A4Z2IYJ0_9TELE</name>
<dbReference type="AlphaFoldDB" id="A0A4Z2IYJ0"/>
<keyword evidence="3" id="KW-1185">Reference proteome</keyword>
<evidence type="ECO:0000256" key="1">
    <source>
        <dbReference type="SAM" id="MobiDB-lite"/>
    </source>
</evidence>
<comment type="caution">
    <text evidence="2">The sequence shown here is derived from an EMBL/GenBank/DDBJ whole genome shotgun (WGS) entry which is preliminary data.</text>
</comment>
<sequence length="97" mass="10901">MFTLQASNRPIVASYIFEEPHSESRTPDWPSLDGRPGGSGHRDSRGHWRGMLWFGSVGSWLLAYHSEYCLLAPPLGLAGLLWPLGCYKKASELPMLW</sequence>
<reference evidence="2 3" key="1">
    <citation type="submission" date="2019-03" db="EMBL/GenBank/DDBJ databases">
        <title>First draft genome of Liparis tanakae, snailfish: a comprehensive survey of snailfish specific genes.</title>
        <authorList>
            <person name="Kim W."/>
            <person name="Song I."/>
            <person name="Jeong J.-H."/>
            <person name="Kim D."/>
            <person name="Kim S."/>
            <person name="Ryu S."/>
            <person name="Song J.Y."/>
            <person name="Lee S.K."/>
        </authorList>
    </citation>
    <scope>NUCLEOTIDE SEQUENCE [LARGE SCALE GENOMIC DNA]</scope>
    <source>
        <tissue evidence="2">Muscle</tissue>
    </source>
</reference>
<gene>
    <name evidence="2" type="ORF">EYF80_006798</name>
</gene>
<feature type="region of interest" description="Disordered" evidence="1">
    <location>
        <begin position="19"/>
        <end position="44"/>
    </location>
</feature>
<protein>
    <submittedName>
        <fullName evidence="2">Uncharacterized protein</fullName>
    </submittedName>
</protein>
<evidence type="ECO:0000313" key="3">
    <source>
        <dbReference type="Proteomes" id="UP000314294"/>
    </source>
</evidence>
<proteinExistence type="predicted"/>
<evidence type="ECO:0000313" key="2">
    <source>
        <dbReference type="EMBL" id="TNN82841.1"/>
    </source>
</evidence>
<dbReference type="EMBL" id="SRLO01000036">
    <property type="protein sequence ID" value="TNN82841.1"/>
    <property type="molecule type" value="Genomic_DNA"/>
</dbReference>
<organism evidence="2 3">
    <name type="scientific">Liparis tanakae</name>
    <name type="common">Tanaka's snailfish</name>
    <dbReference type="NCBI Taxonomy" id="230148"/>
    <lineage>
        <taxon>Eukaryota</taxon>
        <taxon>Metazoa</taxon>
        <taxon>Chordata</taxon>
        <taxon>Craniata</taxon>
        <taxon>Vertebrata</taxon>
        <taxon>Euteleostomi</taxon>
        <taxon>Actinopterygii</taxon>
        <taxon>Neopterygii</taxon>
        <taxon>Teleostei</taxon>
        <taxon>Neoteleostei</taxon>
        <taxon>Acanthomorphata</taxon>
        <taxon>Eupercaria</taxon>
        <taxon>Perciformes</taxon>
        <taxon>Cottioidei</taxon>
        <taxon>Cottales</taxon>
        <taxon>Liparidae</taxon>
        <taxon>Liparis</taxon>
    </lineage>
</organism>
<accession>A0A4Z2IYJ0</accession>